<accession>A0A074JCM6</accession>
<evidence type="ECO:0000259" key="1">
    <source>
        <dbReference type="Pfam" id="PF13737"/>
    </source>
</evidence>
<comment type="caution">
    <text evidence="2">The sequence shown here is derived from an EMBL/GenBank/DDBJ whole genome shotgun (WGS) entry which is preliminary data.</text>
</comment>
<dbReference type="InterPro" id="IPR053172">
    <property type="entry name" value="Tn903_transposase"/>
</dbReference>
<dbReference type="EMBL" id="AUNB01000068">
    <property type="protein sequence ID" value="KEO53358.1"/>
    <property type="molecule type" value="Genomic_DNA"/>
</dbReference>
<dbReference type="PANTHER" id="PTHR34631">
    <property type="match status" value="1"/>
</dbReference>
<dbReference type="InterPro" id="IPR053520">
    <property type="entry name" value="Transposase_Tn903"/>
</dbReference>
<feature type="non-terminal residue" evidence="2">
    <location>
        <position position="318"/>
    </location>
</feature>
<evidence type="ECO:0000313" key="3">
    <source>
        <dbReference type="Proteomes" id="UP000027471"/>
    </source>
</evidence>
<dbReference type="PANTHER" id="PTHR34631:SF3">
    <property type="entry name" value="ISSOD12 TRANSPOSASE TNPA_ISSOD12"/>
    <property type="match status" value="1"/>
</dbReference>
<gene>
    <name evidence="2" type="ORF">DT23_18495</name>
</gene>
<dbReference type="STRING" id="1353528.DT23_18495"/>
<dbReference type="AlphaFoldDB" id="A0A074JCM6"/>
<dbReference type="Pfam" id="PF13737">
    <property type="entry name" value="DDE_Tnp_1_5"/>
    <property type="match status" value="1"/>
</dbReference>
<dbReference type="RefSeq" id="WP_038132843.1">
    <property type="nucleotide sequence ID" value="NZ_AUNB01000068.1"/>
</dbReference>
<dbReference type="eggNOG" id="COG3039">
    <property type="taxonomic scope" value="Bacteria"/>
</dbReference>
<keyword evidence="3" id="KW-1185">Reference proteome</keyword>
<name>A0A074JCM6_9RHOB</name>
<dbReference type="InterPro" id="IPR025668">
    <property type="entry name" value="Tnp_DDE_dom"/>
</dbReference>
<protein>
    <submittedName>
        <fullName evidence="2">Transposase</fullName>
    </submittedName>
</protein>
<dbReference type="Proteomes" id="UP000027471">
    <property type="component" value="Unassembled WGS sequence"/>
</dbReference>
<proteinExistence type="predicted"/>
<dbReference type="OrthoDB" id="8451553at2"/>
<reference evidence="2 3" key="1">
    <citation type="journal article" date="2015" name="Antonie Van Leeuwenhoek">
        <title>Thioclava indica sp. nov., isolated from surface seawater of the Indian Ocean.</title>
        <authorList>
            <person name="Liu Y."/>
            <person name="Lai Q."/>
            <person name="Du J."/>
            <person name="Xu H."/>
            <person name="Jiang L."/>
            <person name="Shao Z."/>
        </authorList>
    </citation>
    <scope>NUCLEOTIDE SEQUENCE [LARGE SCALE GENOMIC DNA]</scope>
    <source>
        <strain evidence="2 3">DT23-4</strain>
    </source>
</reference>
<organism evidence="2 3">
    <name type="scientific">Thioclava indica</name>
    <dbReference type="NCBI Taxonomy" id="1353528"/>
    <lineage>
        <taxon>Bacteria</taxon>
        <taxon>Pseudomonadati</taxon>
        <taxon>Pseudomonadota</taxon>
        <taxon>Alphaproteobacteria</taxon>
        <taxon>Rhodobacterales</taxon>
        <taxon>Paracoccaceae</taxon>
        <taxon>Thioclava</taxon>
    </lineage>
</organism>
<evidence type="ECO:0000313" key="2">
    <source>
        <dbReference type="EMBL" id="KEO53358.1"/>
    </source>
</evidence>
<dbReference type="NCBIfam" id="NF033579">
    <property type="entry name" value="transpos_IS5_2"/>
    <property type="match status" value="1"/>
</dbReference>
<sequence length="318" mass="35672">MSRPTPPTYKIKNWPAYNEALKRRGSLTIWLDPEMTWDAAPTGRRGRQQTYSDAAIQTCLSMKVLFGMALRQTTGFVESLLKLIGLDWAVPDFSTLSRRQKTLAVNIPYRGSKGPLHLLIDSTGIKVEGEGEWNARKHGGSKRRVWRKIHLGIDEQTLEIRAVEFTSSGIGDAPMLPELLDQISPEQEIGSVTADGAYDTRKCHDAIADRGAAAVIPPRKNAKPWKPNTLGAVARNEALRASKYLGRALWRNWSGYHRRSRVETKMHCVKLLGQRLMARDFDRQVAELQIRIAVLNGYTALGIPVTEVVGWHRQVIDA</sequence>
<feature type="domain" description="Transposase DDE" evidence="1">
    <location>
        <begin position="22"/>
        <end position="130"/>
    </location>
</feature>